<keyword evidence="1" id="KW-0175">Coiled coil</keyword>
<feature type="compositionally biased region" description="Basic and acidic residues" evidence="2">
    <location>
        <begin position="169"/>
        <end position="186"/>
    </location>
</feature>
<proteinExistence type="predicted"/>
<dbReference type="EMBL" id="CAUYUE010000005">
    <property type="protein sequence ID" value="CAK0778720.1"/>
    <property type="molecule type" value="Genomic_DNA"/>
</dbReference>
<comment type="caution">
    <text evidence="3">The sequence shown here is derived from an EMBL/GenBank/DDBJ whole genome shotgun (WGS) entry which is preliminary data.</text>
</comment>
<reference evidence="3 4" key="1">
    <citation type="submission" date="2023-10" db="EMBL/GenBank/DDBJ databases">
        <authorList>
            <person name="Maclean D."/>
            <person name="Macfadyen A."/>
        </authorList>
    </citation>
    <scope>NUCLEOTIDE SEQUENCE [LARGE SCALE GENOMIC DNA]</scope>
</reference>
<feature type="compositionally biased region" description="Acidic residues" evidence="2">
    <location>
        <begin position="187"/>
        <end position="199"/>
    </location>
</feature>
<protein>
    <submittedName>
        <fullName evidence="3">Uncharacterized protein</fullName>
    </submittedName>
</protein>
<gene>
    <name evidence="3" type="ORF">CVIRNUC_004638</name>
</gene>
<dbReference type="Proteomes" id="UP001314263">
    <property type="component" value="Unassembled WGS sequence"/>
</dbReference>
<organism evidence="3 4">
    <name type="scientific">Coccomyxa viridis</name>
    <dbReference type="NCBI Taxonomy" id="1274662"/>
    <lineage>
        <taxon>Eukaryota</taxon>
        <taxon>Viridiplantae</taxon>
        <taxon>Chlorophyta</taxon>
        <taxon>core chlorophytes</taxon>
        <taxon>Trebouxiophyceae</taxon>
        <taxon>Trebouxiophyceae incertae sedis</taxon>
        <taxon>Coccomyxaceae</taxon>
        <taxon>Coccomyxa</taxon>
    </lineage>
</organism>
<feature type="region of interest" description="Disordered" evidence="2">
    <location>
        <begin position="162"/>
        <end position="229"/>
    </location>
</feature>
<evidence type="ECO:0000256" key="2">
    <source>
        <dbReference type="SAM" id="MobiDB-lite"/>
    </source>
</evidence>
<evidence type="ECO:0000313" key="4">
    <source>
        <dbReference type="Proteomes" id="UP001314263"/>
    </source>
</evidence>
<sequence length="317" mass="35520">METLQMGVAMTEVKDHMEYWLTTRTSQMQKTHAESVSTMKAELEASQLEINTLKGQLGEAEEVRIQLEQAHDMFKSLDDRLKAADFEGNRRIAEKEKELVAARAVNAMLVAEIRERHEFAEKIRENWRVVKATVETFQCGEVKPLDVEALMGVVPADYIMGEGGSTDSQVHESSDHSETLSKRVSEQGEEEVSGGEDDGHEASPDGVLADENRAEGSTPANRPMVSMEERRSQLMRAIRKAAKVGHSRMITRKRVLAVLEDEPGYRGWMHDDKWDNGRTAYECKKRGLIEMMGKGKWKVTRAGMKYTVTGGGGTDSD</sequence>
<feature type="coiled-coil region" evidence="1">
    <location>
        <begin position="36"/>
        <end position="70"/>
    </location>
</feature>
<name>A0AAV1I2V9_9CHLO</name>
<dbReference type="AlphaFoldDB" id="A0AAV1I2V9"/>
<accession>A0AAV1I2V9</accession>
<evidence type="ECO:0000256" key="1">
    <source>
        <dbReference type="SAM" id="Coils"/>
    </source>
</evidence>
<keyword evidence="4" id="KW-1185">Reference proteome</keyword>
<evidence type="ECO:0000313" key="3">
    <source>
        <dbReference type="EMBL" id="CAK0778720.1"/>
    </source>
</evidence>